<dbReference type="GeneID" id="31000566"/>
<dbReference type="AlphaFoldDB" id="A0A225B8V1"/>
<dbReference type="RefSeq" id="XP_020124640.1">
    <property type="nucleotide sequence ID" value="XM_020260659.1"/>
</dbReference>
<organism evidence="2 3">
    <name type="scientific">Talaromyces atroroseus</name>
    <dbReference type="NCBI Taxonomy" id="1441469"/>
    <lineage>
        <taxon>Eukaryota</taxon>
        <taxon>Fungi</taxon>
        <taxon>Dikarya</taxon>
        <taxon>Ascomycota</taxon>
        <taxon>Pezizomycotina</taxon>
        <taxon>Eurotiomycetes</taxon>
        <taxon>Eurotiomycetidae</taxon>
        <taxon>Eurotiales</taxon>
        <taxon>Trichocomaceae</taxon>
        <taxon>Talaromyces</taxon>
        <taxon>Talaromyces sect. Trachyspermi</taxon>
    </lineage>
</organism>
<dbReference type="GO" id="GO:0006813">
    <property type="term" value="P:potassium ion transport"/>
    <property type="evidence" value="ECO:0007669"/>
    <property type="project" value="TreeGrafter"/>
</dbReference>
<dbReference type="STRING" id="1441469.A0A225B8V1"/>
<dbReference type="InterPro" id="IPR018786">
    <property type="entry name" value="Mit_KHE1"/>
</dbReference>
<dbReference type="GO" id="GO:1902600">
    <property type="term" value="P:proton transmembrane transport"/>
    <property type="evidence" value="ECO:0007669"/>
    <property type="project" value="TreeGrafter"/>
</dbReference>
<proteinExistence type="predicted"/>
<reference evidence="2 3" key="1">
    <citation type="submission" date="2015-06" db="EMBL/GenBank/DDBJ databases">
        <title>Talaromyces atroroseus IBT 11181 draft genome.</title>
        <authorList>
            <person name="Rasmussen K.B."/>
            <person name="Rasmussen S."/>
            <person name="Petersen B."/>
            <person name="Sicheritz-Ponten T."/>
            <person name="Mortensen U.H."/>
            <person name="Thrane U."/>
        </authorList>
    </citation>
    <scope>NUCLEOTIDE SEQUENCE [LARGE SCALE GENOMIC DNA]</scope>
    <source>
        <strain evidence="2 3">IBT 11181</strain>
    </source>
</reference>
<sequence length="274" mass="31573">MRFFLVPISTRRAFIYCRAPKTLKTGYLDRVTNKAADTWASWERAEKGWKKRLVAYGQVILQRIPYEEWGLKSIPPLNVSREIQEAQKQEKIDVMFPGNAIKAENVLGVLRKLGTERQEFHRNKMWWCLGLSPLTAPVAIIPLVPNIPFFYLIYRAWSHWRAWSGSKHLIHLLDLNLINLHAFPELEAFYSSRLLKAKVPTDSASSNKEEINNERSSSPAKEEAERLLLATEDGQELGKILQTPGIVIEVERAVLQIRQKLKAEEELAKEKKDT</sequence>
<evidence type="ECO:0000313" key="3">
    <source>
        <dbReference type="Proteomes" id="UP000214365"/>
    </source>
</evidence>
<dbReference type="Proteomes" id="UP000214365">
    <property type="component" value="Unassembled WGS sequence"/>
</dbReference>
<dbReference type="PANTHER" id="PTHR28062:SF1">
    <property type="entry name" value="TRANSMEMBRANE PROTEIN"/>
    <property type="match status" value="1"/>
</dbReference>
<dbReference type="PANTHER" id="PTHR28062">
    <property type="entry name" value="K+-H+ EXCHANGE-LIKE PROTEIN"/>
    <property type="match status" value="1"/>
</dbReference>
<dbReference type="OrthoDB" id="5562676at2759"/>
<evidence type="ECO:0000256" key="1">
    <source>
        <dbReference type="SAM" id="MobiDB-lite"/>
    </source>
</evidence>
<comment type="caution">
    <text evidence="2">The sequence shown here is derived from an EMBL/GenBank/DDBJ whole genome shotgun (WGS) entry which is preliminary data.</text>
</comment>
<feature type="region of interest" description="Disordered" evidence="1">
    <location>
        <begin position="205"/>
        <end position="225"/>
    </location>
</feature>
<evidence type="ECO:0008006" key="4">
    <source>
        <dbReference type="Google" id="ProtNLM"/>
    </source>
</evidence>
<evidence type="ECO:0000313" key="2">
    <source>
        <dbReference type="EMBL" id="OKL64519.1"/>
    </source>
</evidence>
<dbReference type="GO" id="GO:0005743">
    <property type="term" value="C:mitochondrial inner membrane"/>
    <property type="evidence" value="ECO:0007669"/>
    <property type="project" value="TreeGrafter"/>
</dbReference>
<accession>A0A225B8V1</accession>
<protein>
    <recommendedName>
        <fullName evidence="4">Mitochondrial K+-H+ exchange-related-domain-containing protein</fullName>
    </recommendedName>
</protein>
<dbReference type="EMBL" id="LFMY01000001">
    <property type="protein sequence ID" value="OKL64519.1"/>
    <property type="molecule type" value="Genomic_DNA"/>
</dbReference>
<name>A0A225B8V1_TALAT</name>
<keyword evidence="3" id="KW-1185">Reference proteome</keyword>
<gene>
    <name evidence="2" type="ORF">UA08_00811</name>
</gene>
<dbReference type="Pfam" id="PF10173">
    <property type="entry name" value="Mit_KHE1"/>
    <property type="match status" value="1"/>
</dbReference>